<evidence type="ECO:0000256" key="1">
    <source>
        <dbReference type="SAM" id="Phobius"/>
    </source>
</evidence>
<keyword evidence="1" id="KW-0812">Transmembrane</keyword>
<gene>
    <name evidence="2" type="ORF">Dfulv_41300</name>
</gene>
<keyword evidence="1" id="KW-0472">Membrane</keyword>
<protein>
    <submittedName>
        <fullName evidence="2">Uncharacterized protein</fullName>
    </submittedName>
</protein>
<evidence type="ECO:0000313" key="3">
    <source>
        <dbReference type="Proteomes" id="UP001059617"/>
    </source>
</evidence>
<dbReference type="Proteomes" id="UP001059617">
    <property type="component" value="Chromosome"/>
</dbReference>
<reference evidence="2" key="2">
    <citation type="submission" date="2022-09" db="EMBL/GenBank/DDBJ databases">
        <title>Biosynthetic gene clusters of Dactylosporangioum fulvum.</title>
        <authorList>
            <person name="Caradec T."/>
        </authorList>
    </citation>
    <scope>NUCLEOTIDE SEQUENCE</scope>
    <source>
        <strain evidence="2">NRRL B-16292</strain>
    </source>
</reference>
<dbReference type="EMBL" id="CP073720">
    <property type="protein sequence ID" value="UWP81492.1"/>
    <property type="molecule type" value="Genomic_DNA"/>
</dbReference>
<accession>A0ABY5VW73</accession>
<feature type="transmembrane region" description="Helical" evidence="1">
    <location>
        <begin position="20"/>
        <end position="37"/>
    </location>
</feature>
<keyword evidence="1" id="KW-1133">Transmembrane helix</keyword>
<dbReference type="RefSeq" id="WP_259859257.1">
    <property type="nucleotide sequence ID" value="NZ_BAAAST010000002.1"/>
</dbReference>
<organism evidence="2 3">
    <name type="scientific">Dactylosporangium fulvum</name>
    <dbReference type="NCBI Taxonomy" id="53359"/>
    <lineage>
        <taxon>Bacteria</taxon>
        <taxon>Bacillati</taxon>
        <taxon>Actinomycetota</taxon>
        <taxon>Actinomycetes</taxon>
        <taxon>Micromonosporales</taxon>
        <taxon>Micromonosporaceae</taxon>
        <taxon>Dactylosporangium</taxon>
    </lineage>
</organism>
<feature type="transmembrane region" description="Helical" evidence="1">
    <location>
        <begin position="43"/>
        <end position="64"/>
    </location>
</feature>
<evidence type="ECO:0000313" key="2">
    <source>
        <dbReference type="EMBL" id="UWP81492.1"/>
    </source>
</evidence>
<keyword evidence="3" id="KW-1185">Reference proteome</keyword>
<reference evidence="2" key="1">
    <citation type="submission" date="2021-04" db="EMBL/GenBank/DDBJ databases">
        <authorList>
            <person name="Hartkoorn R.C."/>
            <person name="Beaudoing E."/>
            <person name="Hot D."/>
        </authorList>
    </citation>
    <scope>NUCLEOTIDE SEQUENCE</scope>
    <source>
        <strain evidence="2">NRRL B-16292</strain>
    </source>
</reference>
<sequence length="77" mass="7851">MLSGDAEPRPLSASGRWLRLPPFLSVAVLAVAVAWLPPRVDPVALGSAIGLLVVLLATAVLTPFGPARDGGHASEGE</sequence>
<name>A0ABY5VW73_9ACTN</name>
<proteinExistence type="predicted"/>